<accession>A0A9X2IP30</accession>
<evidence type="ECO:0000256" key="2">
    <source>
        <dbReference type="ARBA" id="ARBA00023002"/>
    </source>
</evidence>
<dbReference type="PANTHER" id="PTHR30004:SF3">
    <property type="entry name" value="4-HYDROXYTHREONINE-4-PHOSPHATE DEHYDROGENASE 2-RELATED"/>
    <property type="match status" value="1"/>
</dbReference>
<comment type="caution">
    <text evidence="4">The sequence shown here is derived from an EMBL/GenBank/DDBJ whole genome shotgun (WGS) entry which is preliminary data.</text>
</comment>
<dbReference type="AlphaFoldDB" id="A0A9X2IP30"/>
<evidence type="ECO:0000313" key="4">
    <source>
        <dbReference type="EMBL" id="MCM3714785.1"/>
    </source>
</evidence>
<proteinExistence type="predicted"/>
<evidence type="ECO:0000256" key="1">
    <source>
        <dbReference type="ARBA" id="ARBA00022723"/>
    </source>
</evidence>
<name>A0A9X2IP30_9BACI</name>
<dbReference type="EMBL" id="JAMBOL010000009">
    <property type="protein sequence ID" value="MCM3714785.1"/>
    <property type="molecule type" value="Genomic_DNA"/>
</dbReference>
<dbReference type="GO" id="GO:0050570">
    <property type="term" value="F:4-hydroxythreonine-4-phosphate dehydrogenase activity"/>
    <property type="evidence" value="ECO:0007669"/>
    <property type="project" value="UniProtKB-EC"/>
</dbReference>
<keyword evidence="3" id="KW-0520">NAD</keyword>
<dbReference type="Proteomes" id="UP001139179">
    <property type="component" value="Unassembled WGS sequence"/>
</dbReference>
<dbReference type="InterPro" id="IPR005255">
    <property type="entry name" value="PdxA_fam"/>
</dbReference>
<dbReference type="RefSeq" id="WP_251223547.1">
    <property type="nucleotide sequence ID" value="NZ_JAMBOL010000009.1"/>
</dbReference>
<reference evidence="4" key="1">
    <citation type="submission" date="2022-05" db="EMBL/GenBank/DDBJ databases">
        <title>Comparative Genomics of Spacecraft Associated Microbes.</title>
        <authorList>
            <person name="Tran M.T."/>
            <person name="Wright A."/>
            <person name="Seuylemezian A."/>
            <person name="Eisen J."/>
            <person name="Coil D."/>
        </authorList>
    </citation>
    <scope>NUCLEOTIDE SEQUENCE</scope>
    <source>
        <strain evidence="4">214.1.1</strain>
    </source>
</reference>
<dbReference type="GO" id="GO:0046872">
    <property type="term" value="F:metal ion binding"/>
    <property type="evidence" value="ECO:0007669"/>
    <property type="project" value="UniProtKB-KW"/>
</dbReference>
<sequence length="343" mass="36698">MRKPRLALLLGEATGIGPELLAKVAADSSVRQFADSLLIGDLRVFEQGLTIANSQVDYAAFTDPDQALKHIGEETVPFLDLQNLNPSDLKLGQISATSGRVTAATLTYALQLAKENKIDGLVYGPLNKEALYAGGVHFQDEMEFFSDFFSFTGIAGEMNTVDDLWIARATSHIGIKQVSQHLTADSVKQAILLANQTLKEVGYSCPRIGVCALNPHGGEGGLFGDEEIRVIAPVVEQAKKEGISISGPYPADTIFLKAVEGEMDVVLGMYHDQVQIGFKLIGFKRGVSVSAGLPTVITTPAHGTAFDIVGKGIADPGPMKRAIAIAAKMVESRKRLYAGREAK</sequence>
<dbReference type="GO" id="GO:0051287">
    <property type="term" value="F:NAD binding"/>
    <property type="evidence" value="ECO:0007669"/>
    <property type="project" value="InterPro"/>
</dbReference>
<dbReference type="EC" id="1.1.1.262" evidence="4"/>
<protein>
    <submittedName>
        <fullName evidence="4">4-hydroxythreonine-4-phosphate dehydrogenase PdxA</fullName>
        <ecNumber evidence="4">1.1.1.262</ecNumber>
    </submittedName>
</protein>
<keyword evidence="5" id="KW-1185">Reference proteome</keyword>
<organism evidence="4 5">
    <name type="scientific">Halalkalibacter oceani</name>
    <dbReference type="NCBI Taxonomy" id="1653776"/>
    <lineage>
        <taxon>Bacteria</taxon>
        <taxon>Bacillati</taxon>
        <taxon>Bacillota</taxon>
        <taxon>Bacilli</taxon>
        <taxon>Bacillales</taxon>
        <taxon>Bacillaceae</taxon>
        <taxon>Halalkalibacter</taxon>
    </lineage>
</organism>
<dbReference type="SUPFAM" id="SSF53659">
    <property type="entry name" value="Isocitrate/Isopropylmalate dehydrogenase-like"/>
    <property type="match status" value="1"/>
</dbReference>
<dbReference type="Gene3D" id="3.40.718.10">
    <property type="entry name" value="Isopropylmalate Dehydrogenase"/>
    <property type="match status" value="1"/>
</dbReference>
<keyword evidence="1" id="KW-0479">Metal-binding</keyword>
<evidence type="ECO:0000313" key="5">
    <source>
        <dbReference type="Proteomes" id="UP001139179"/>
    </source>
</evidence>
<evidence type="ECO:0000256" key="3">
    <source>
        <dbReference type="ARBA" id="ARBA00023027"/>
    </source>
</evidence>
<gene>
    <name evidence="4" type="ORF">M3202_11915</name>
</gene>
<dbReference type="PANTHER" id="PTHR30004">
    <property type="entry name" value="4-HYDROXYTHREONINE-4-PHOSPHATE DEHYDROGENASE"/>
    <property type="match status" value="1"/>
</dbReference>
<dbReference type="Pfam" id="PF04166">
    <property type="entry name" value="PdxA"/>
    <property type="match status" value="1"/>
</dbReference>
<keyword evidence="2 4" id="KW-0560">Oxidoreductase</keyword>